<dbReference type="SMART" id="SM00478">
    <property type="entry name" value="ENDO3c"/>
    <property type="match status" value="1"/>
</dbReference>
<feature type="domain" description="HhH-GPD" evidence="2">
    <location>
        <begin position="188"/>
        <end position="388"/>
    </location>
</feature>
<feature type="region of interest" description="Disordered" evidence="1">
    <location>
        <begin position="656"/>
        <end position="683"/>
    </location>
</feature>
<dbReference type="Pfam" id="PF00730">
    <property type="entry name" value="HhH-GPD"/>
    <property type="match status" value="1"/>
</dbReference>
<dbReference type="AlphaFoldDB" id="A0AAN8I7T4"/>
<dbReference type="GO" id="GO:0000702">
    <property type="term" value="F:oxidized base lesion DNA N-glycosylase activity"/>
    <property type="evidence" value="ECO:0007669"/>
    <property type="project" value="UniProtKB-ARBA"/>
</dbReference>
<feature type="compositionally biased region" description="Basic residues" evidence="1">
    <location>
        <begin position="40"/>
        <end position="49"/>
    </location>
</feature>
<accession>A0AAN8I7T4</accession>
<dbReference type="InterPro" id="IPR003265">
    <property type="entry name" value="HhH-GPD_domain"/>
</dbReference>
<feature type="region of interest" description="Disordered" evidence="1">
    <location>
        <begin position="626"/>
        <end position="645"/>
    </location>
</feature>
<gene>
    <name evidence="3" type="ORF">OHC33_002966</name>
</gene>
<feature type="compositionally biased region" description="Acidic residues" evidence="1">
    <location>
        <begin position="630"/>
        <end position="645"/>
    </location>
</feature>
<dbReference type="CDD" id="cd00056">
    <property type="entry name" value="ENDO3c"/>
    <property type="match status" value="1"/>
</dbReference>
<comment type="caution">
    <text evidence="3">The sequence shown here is derived from an EMBL/GenBank/DDBJ whole genome shotgun (WGS) entry which is preliminary data.</text>
</comment>
<dbReference type="EMBL" id="JAKLMC020000005">
    <property type="protein sequence ID" value="KAK5956389.1"/>
    <property type="molecule type" value="Genomic_DNA"/>
</dbReference>
<dbReference type="InterPro" id="IPR023170">
    <property type="entry name" value="HhH_base_excis_C"/>
</dbReference>
<reference evidence="3 4" key="1">
    <citation type="submission" date="2022-12" db="EMBL/GenBank/DDBJ databases">
        <title>Genomic features and morphological characterization of a novel Knufia sp. strain isolated from spacecraft assembly facility.</title>
        <authorList>
            <person name="Teixeira M."/>
            <person name="Chander A.M."/>
            <person name="Stajich J.E."/>
            <person name="Venkateswaran K."/>
        </authorList>
    </citation>
    <scope>NUCLEOTIDE SEQUENCE [LARGE SCALE GENOMIC DNA]</scope>
    <source>
        <strain evidence="3 4">FJI-L2-BK-P2</strain>
    </source>
</reference>
<evidence type="ECO:0000256" key="1">
    <source>
        <dbReference type="SAM" id="MobiDB-lite"/>
    </source>
</evidence>
<dbReference type="GO" id="GO:0006285">
    <property type="term" value="P:base-excision repair, AP site formation"/>
    <property type="evidence" value="ECO:0007669"/>
    <property type="project" value="UniProtKB-ARBA"/>
</dbReference>
<name>A0AAN8I7T4_9EURO</name>
<dbReference type="PANTHER" id="PTHR47203">
    <property type="match status" value="1"/>
</dbReference>
<dbReference type="InterPro" id="IPR011257">
    <property type="entry name" value="DNA_glycosylase"/>
</dbReference>
<feature type="region of interest" description="Disordered" evidence="1">
    <location>
        <begin position="28"/>
        <end position="55"/>
    </location>
</feature>
<protein>
    <recommendedName>
        <fullName evidence="2">HhH-GPD domain-containing protein</fullName>
    </recommendedName>
</protein>
<organism evidence="3 4">
    <name type="scientific">Knufia fluminis</name>
    <dbReference type="NCBI Taxonomy" id="191047"/>
    <lineage>
        <taxon>Eukaryota</taxon>
        <taxon>Fungi</taxon>
        <taxon>Dikarya</taxon>
        <taxon>Ascomycota</taxon>
        <taxon>Pezizomycotina</taxon>
        <taxon>Eurotiomycetes</taxon>
        <taxon>Chaetothyriomycetidae</taxon>
        <taxon>Chaetothyriales</taxon>
        <taxon>Trichomeriaceae</taxon>
        <taxon>Knufia</taxon>
    </lineage>
</organism>
<evidence type="ECO:0000259" key="2">
    <source>
        <dbReference type="SMART" id="SM00478"/>
    </source>
</evidence>
<dbReference type="PANTHER" id="PTHR47203:SF1">
    <property type="entry name" value="HYPOTHETICAL BASE EXCISION DNA REPAIR PROTEIN (EUROFUNG)"/>
    <property type="match status" value="1"/>
</dbReference>
<dbReference type="Proteomes" id="UP001316803">
    <property type="component" value="Unassembled WGS sequence"/>
</dbReference>
<keyword evidence="4" id="KW-1185">Reference proteome</keyword>
<proteinExistence type="predicted"/>
<dbReference type="SUPFAM" id="SSF48150">
    <property type="entry name" value="DNA-glycosylase"/>
    <property type="match status" value="1"/>
</dbReference>
<dbReference type="Gene3D" id="1.10.1670.10">
    <property type="entry name" value="Helix-hairpin-Helix base-excision DNA repair enzymes (C-terminal)"/>
    <property type="match status" value="1"/>
</dbReference>
<evidence type="ECO:0000313" key="3">
    <source>
        <dbReference type="EMBL" id="KAK5956389.1"/>
    </source>
</evidence>
<feature type="region of interest" description="Disordered" evidence="1">
    <location>
        <begin position="481"/>
        <end position="506"/>
    </location>
</feature>
<dbReference type="Gene3D" id="1.10.340.30">
    <property type="entry name" value="Hypothetical protein, domain 2"/>
    <property type="match status" value="1"/>
</dbReference>
<feature type="compositionally biased region" description="Acidic residues" evidence="1">
    <location>
        <begin position="656"/>
        <end position="671"/>
    </location>
</feature>
<evidence type="ECO:0000313" key="4">
    <source>
        <dbReference type="Proteomes" id="UP001316803"/>
    </source>
</evidence>
<sequence>MRITRGARAQEQAALEVALALSAATTPSIEDHAQYAPRTTHSRVRRPKPPRATPVLATTIKARNPGRVAKKSAKKSAQKSKASSKQTSLIVRLSVKYYNVGPKVLRERFGIKIKREKVVHTNKHRFTLGHNPFTGTSLRLVPADEVVLIYNVFVEHNKKFGFGSFVSQPAHAAQSKPVVTIDSVIQVMLSQTTANELAIDTHDRLRNRYVYLVDGKKYAGLVPNWHKVRLLPEDDLRDALVPGGQFNKRAKAVKELLDFVYNANLARKNLGKGQYEHLGNPPDAKDFVDGMLSMEFITADFPDDSDQAILDRLLKLPNFGSKSAMCILAFQLKRDLFVVDVHVLRFCKWLGWIPKTAKPEDAAMYLHKVIPKDIRYDFHNQIWTHCANENVRESRGRLMVCPFCGSSPPPGGKDFSKVKCLLEPYLPPLEKRWSREYRPKKEDLTDEVKIKDEEAEAEISTTKSHKMEQQTMNALFKTKKTKTAQSAHHEIKQKTPPSSPDSASSKIKPIKEKKLKIRRTMLMEELTPEQAIAHNKFLFMFRPLDNSFGQDRGTFESKPRFRWEGSEIMDPDVAVPYEDAVKVLNGELPHPWMKTTREVAVMQQALGAMVAASAPVLATGVGEETMATGSDEEVEWEATDDELDGETLVDSMDEATWESLSDEDSADETIGEEMRSWQIDNLE</sequence>